<evidence type="ECO:0000256" key="10">
    <source>
        <dbReference type="ARBA" id="ARBA00032047"/>
    </source>
</evidence>
<keyword evidence="8" id="KW-1133">Transmembrane helix</keyword>
<dbReference type="EMBL" id="JRFJ01000003">
    <property type="protein sequence ID" value="KHJ54117.1"/>
    <property type="molecule type" value="Genomic_DNA"/>
</dbReference>
<accession>A0A0B1Q5E1</accession>
<evidence type="ECO:0000256" key="2">
    <source>
        <dbReference type="ARBA" id="ARBA00004922"/>
    </source>
</evidence>
<evidence type="ECO:0000256" key="9">
    <source>
        <dbReference type="ARBA" id="ARBA00023136"/>
    </source>
</evidence>
<organism evidence="17 18">
    <name type="scientific">Aureimonas altamirensis</name>
    <dbReference type="NCBI Taxonomy" id="370622"/>
    <lineage>
        <taxon>Bacteria</taxon>
        <taxon>Pseudomonadati</taxon>
        <taxon>Pseudomonadota</taxon>
        <taxon>Alphaproteobacteria</taxon>
        <taxon>Hyphomicrobiales</taxon>
        <taxon>Aurantimonadaceae</taxon>
        <taxon>Aureimonas</taxon>
    </lineage>
</organism>
<reference evidence="17 18" key="1">
    <citation type="submission" date="2014-09" db="EMBL/GenBank/DDBJ databases">
        <title>Isolation and characterization of Aurantimonas altamirensis ON-56566 from clinical sample following a dog bite.</title>
        <authorList>
            <person name="Eshaghi A."/>
            <person name="Li A."/>
            <person name="Shahinas D."/>
            <person name="Bahn P."/>
            <person name="Kus J.V."/>
            <person name="Patel S.N."/>
        </authorList>
    </citation>
    <scope>NUCLEOTIDE SEQUENCE [LARGE SCALE GENOMIC DNA]</scope>
    <source>
        <strain evidence="17 18">ON-56566</strain>
    </source>
</reference>
<dbReference type="GO" id="GO:0004378">
    <property type="term" value="F:GDP-Man:Man(1)GlcNAc(2)-PP-Dol alpha-1,3-mannosyltransferase activity"/>
    <property type="evidence" value="ECO:0007669"/>
    <property type="project" value="UniProtKB-EC"/>
</dbReference>
<evidence type="ECO:0000256" key="6">
    <source>
        <dbReference type="ARBA" id="ARBA00022692"/>
    </source>
</evidence>
<dbReference type="STRING" id="370622.LA66_11615"/>
<dbReference type="EC" id="2.4.1.257" evidence="3"/>
<dbReference type="PANTHER" id="PTHR45918:SF1">
    <property type="entry name" value="ALPHA-1,3_1,6-MANNOSYLTRANSFERASE ALG2"/>
    <property type="match status" value="1"/>
</dbReference>
<comment type="pathway">
    <text evidence="2">Protein modification; protein glycosylation.</text>
</comment>
<dbReference type="OrthoDB" id="9801573at2"/>
<evidence type="ECO:0000313" key="17">
    <source>
        <dbReference type="EMBL" id="KHJ54117.1"/>
    </source>
</evidence>
<evidence type="ECO:0000256" key="3">
    <source>
        <dbReference type="ARBA" id="ARBA00011969"/>
    </source>
</evidence>
<comment type="catalytic activity">
    <reaction evidence="14">
        <text>an alpha-D-Man-(1-&gt;3)-beta-D-Man-(1-&gt;4)-beta-D-GlcNAc-(1-&gt;4)-alpha-D-GlcNAc-diphospho-di-trans,poly-cis-dolichol + GDP-alpha-D-mannose = an alpha-D-Man-(1-&gt;3)-[alpha-D-Man-(1-&gt;6)]-beta-D-Man-(1-&gt;4)-beta-D-GlcNAc-(1-&gt;4)-alpha-D-GlcNAc-diphospho-di-trans,poly-cis-dolichol + GDP + H(+)</text>
        <dbReference type="Rhea" id="RHEA:29519"/>
        <dbReference type="Rhea" id="RHEA-COMP:19513"/>
        <dbReference type="Rhea" id="RHEA-COMP:19515"/>
        <dbReference type="ChEBI" id="CHEBI:15378"/>
        <dbReference type="ChEBI" id="CHEBI:57527"/>
        <dbReference type="ChEBI" id="CHEBI:58189"/>
        <dbReference type="ChEBI" id="CHEBI:132510"/>
        <dbReference type="ChEBI" id="CHEBI:132511"/>
        <dbReference type="EC" id="2.4.1.257"/>
    </reaction>
    <physiologicalReaction direction="left-to-right" evidence="14">
        <dbReference type="Rhea" id="RHEA:29520"/>
    </physiologicalReaction>
</comment>
<keyword evidence="6" id="KW-0812">Transmembrane</keyword>
<evidence type="ECO:0000256" key="5">
    <source>
        <dbReference type="ARBA" id="ARBA00022679"/>
    </source>
</evidence>
<dbReference type="InterPro" id="IPR027054">
    <property type="entry name" value="ALG2"/>
</dbReference>
<keyword evidence="5" id="KW-0808">Transferase</keyword>
<dbReference type="PANTHER" id="PTHR45918">
    <property type="entry name" value="ALPHA-1,3/1,6-MANNOSYLTRANSFERASE ALG2"/>
    <property type="match status" value="1"/>
</dbReference>
<sequence length="365" mass="40583">MSPHRPRTVVCHDYFAIRGGGERLAITLAHALDATLVFGFRNAETYDLDLFPLDRVDLRLPSLLQTQQIRVGALALRFASARRVIRNYDLRIFAGTAAPLAAPRKGDGFNVYYCHTPPRFLYDQKHHFSVSGRASILRGIALETYRKAYLNAVDRMDVVIANSRTVQARIREYLGRDSEVVYPPCDTSRFVWRGQGDYYLSTARLGALKRVDRIVDAFREMPDRTLVVASGGEQIDALRKRAEGYANIHILGWVSEERLNDLMGNAIATIYVPVNEDFGMSPVESMSAGKPVIGVAEGGLRETIVPGETGILLDPDPSAVDIAAAVRTLTPERAMAMRSACEQRAQLFSETVFIDRMREVTGHGP</sequence>
<dbReference type="AlphaFoldDB" id="A0A0B1Q5E1"/>
<evidence type="ECO:0000256" key="14">
    <source>
        <dbReference type="ARBA" id="ARBA00045104"/>
    </source>
</evidence>
<keyword evidence="9" id="KW-0472">Membrane</keyword>
<proteinExistence type="predicted"/>
<dbReference type="EC" id="2.4.1.132" evidence="4"/>
<gene>
    <name evidence="17" type="ORF">LA66_11615</name>
</gene>
<evidence type="ECO:0000256" key="11">
    <source>
        <dbReference type="ARBA" id="ARBA00032333"/>
    </source>
</evidence>
<evidence type="ECO:0000313" key="18">
    <source>
        <dbReference type="Proteomes" id="UP000030826"/>
    </source>
</evidence>
<dbReference type="GO" id="GO:0102704">
    <property type="term" value="F:GDP-Man:Man(2)GlcNAc(2)-PP-Dol alpha-1,6-mannosyltransferase activity"/>
    <property type="evidence" value="ECO:0007669"/>
    <property type="project" value="UniProtKB-EC"/>
</dbReference>
<evidence type="ECO:0000256" key="13">
    <source>
        <dbReference type="ARBA" id="ARBA00045103"/>
    </source>
</evidence>
<dbReference type="Pfam" id="PF13439">
    <property type="entry name" value="Glyco_transf_4"/>
    <property type="match status" value="1"/>
</dbReference>
<dbReference type="InterPro" id="IPR028098">
    <property type="entry name" value="Glyco_trans_4-like_N"/>
</dbReference>
<comment type="subcellular location">
    <subcellularLocation>
        <location evidence="1">Endoplasmic reticulum membrane</location>
    </subcellularLocation>
</comment>
<evidence type="ECO:0000256" key="1">
    <source>
        <dbReference type="ARBA" id="ARBA00004586"/>
    </source>
</evidence>
<protein>
    <recommendedName>
        <fullName evidence="10">GDP-Man:Man(1)GlcNAc(2)-PP-Dol alpha-1,3-mannosyltransferase</fullName>
        <ecNumber evidence="4">2.4.1.132</ecNumber>
        <ecNumber evidence="3">2.4.1.257</ecNumber>
    </recommendedName>
    <alternativeName>
        <fullName evidence="12">GDP-Man:Man(1)GlcNAc(2)-PP-dolichol mannosyltransferase</fullName>
    </alternativeName>
    <alternativeName>
        <fullName evidence="11">GDP-Man:Man(2)GlcNAc(2)-PP-Dol alpha-1,6-mannosyltransferase</fullName>
    </alternativeName>
</protein>
<name>A0A0B1Q5E1_9HYPH</name>
<evidence type="ECO:0000256" key="12">
    <source>
        <dbReference type="ARBA" id="ARBA00032874"/>
    </source>
</evidence>
<evidence type="ECO:0000256" key="8">
    <source>
        <dbReference type="ARBA" id="ARBA00022989"/>
    </source>
</evidence>
<evidence type="ECO:0000256" key="7">
    <source>
        <dbReference type="ARBA" id="ARBA00022824"/>
    </source>
</evidence>
<dbReference type="Gene3D" id="3.40.50.2000">
    <property type="entry name" value="Glycogen Phosphorylase B"/>
    <property type="match status" value="2"/>
</dbReference>
<dbReference type="Proteomes" id="UP000030826">
    <property type="component" value="Unassembled WGS sequence"/>
</dbReference>
<keyword evidence="7" id="KW-0256">Endoplasmic reticulum</keyword>
<feature type="domain" description="Glycosyl transferase family 1" evidence="15">
    <location>
        <begin position="195"/>
        <end position="345"/>
    </location>
</feature>
<evidence type="ECO:0000256" key="4">
    <source>
        <dbReference type="ARBA" id="ARBA00012649"/>
    </source>
</evidence>
<feature type="domain" description="Glycosyltransferase subfamily 4-like N-terminal" evidence="16">
    <location>
        <begin position="19"/>
        <end position="189"/>
    </location>
</feature>
<evidence type="ECO:0000259" key="15">
    <source>
        <dbReference type="Pfam" id="PF00534"/>
    </source>
</evidence>
<dbReference type="RefSeq" id="WP_039193219.1">
    <property type="nucleotide sequence ID" value="NZ_JRFJ01000003.1"/>
</dbReference>
<comment type="catalytic activity">
    <reaction evidence="13">
        <text>a beta-D-Man-(1-&gt;4)-beta-D-GlcNAc-(1-&gt;4)-alpha-D-GlcNAc-diphospho-di-trans,poly-cis-dolichol + GDP-alpha-D-mannose = an alpha-D-Man-(1-&gt;3)-beta-D-Man-(1-&gt;4)-beta-D-GlcNAc-(1-&gt;4)-alpha-D-GlcNAc-diphospho-di-trans,poly-cis-dolichol + GDP + H(+)</text>
        <dbReference type="Rhea" id="RHEA:29515"/>
        <dbReference type="Rhea" id="RHEA-COMP:19511"/>
        <dbReference type="Rhea" id="RHEA-COMP:19513"/>
        <dbReference type="ChEBI" id="CHEBI:15378"/>
        <dbReference type="ChEBI" id="CHEBI:57527"/>
        <dbReference type="ChEBI" id="CHEBI:58189"/>
        <dbReference type="ChEBI" id="CHEBI:58472"/>
        <dbReference type="ChEBI" id="CHEBI:132510"/>
        <dbReference type="EC" id="2.4.1.132"/>
    </reaction>
    <physiologicalReaction direction="left-to-right" evidence="13">
        <dbReference type="Rhea" id="RHEA:29516"/>
    </physiologicalReaction>
</comment>
<dbReference type="Pfam" id="PF00534">
    <property type="entry name" value="Glycos_transf_1"/>
    <property type="match status" value="1"/>
</dbReference>
<dbReference type="InterPro" id="IPR001296">
    <property type="entry name" value="Glyco_trans_1"/>
</dbReference>
<evidence type="ECO:0000259" key="16">
    <source>
        <dbReference type="Pfam" id="PF13439"/>
    </source>
</evidence>
<dbReference type="SUPFAM" id="SSF53756">
    <property type="entry name" value="UDP-Glycosyltransferase/glycogen phosphorylase"/>
    <property type="match status" value="1"/>
</dbReference>
<comment type="caution">
    <text evidence="17">The sequence shown here is derived from an EMBL/GenBank/DDBJ whole genome shotgun (WGS) entry which is preliminary data.</text>
</comment>